<dbReference type="AlphaFoldDB" id="A0ABD0JCF3"/>
<organism evidence="1 2">
    <name type="scientific">Batillaria attramentaria</name>
    <dbReference type="NCBI Taxonomy" id="370345"/>
    <lineage>
        <taxon>Eukaryota</taxon>
        <taxon>Metazoa</taxon>
        <taxon>Spiralia</taxon>
        <taxon>Lophotrochozoa</taxon>
        <taxon>Mollusca</taxon>
        <taxon>Gastropoda</taxon>
        <taxon>Caenogastropoda</taxon>
        <taxon>Sorbeoconcha</taxon>
        <taxon>Cerithioidea</taxon>
        <taxon>Batillariidae</taxon>
        <taxon>Batillaria</taxon>
    </lineage>
</organism>
<accession>A0ABD0JCF3</accession>
<sequence>MTTRLPSAEQPIPSTNESVFHGADCYSPTNCPTSSFIFTLLTSSSLSRAHAPCAITCPLGDMSADCTCVAPRPFPASEHYRHAQTLPLSRHRGAFRLTYTNLLFITETTTNSAGFTRSSDGTPRTRGLPRRSCFHKQGRPLVEQINLVSDVKELPIFVHWRSGERVYYPPFA</sequence>
<evidence type="ECO:0000313" key="1">
    <source>
        <dbReference type="EMBL" id="KAK7469581.1"/>
    </source>
</evidence>
<comment type="caution">
    <text evidence="1">The sequence shown here is derived from an EMBL/GenBank/DDBJ whole genome shotgun (WGS) entry which is preliminary data.</text>
</comment>
<evidence type="ECO:0000313" key="2">
    <source>
        <dbReference type="Proteomes" id="UP001519460"/>
    </source>
</evidence>
<dbReference type="EMBL" id="JACVVK020000512">
    <property type="protein sequence ID" value="KAK7469581.1"/>
    <property type="molecule type" value="Genomic_DNA"/>
</dbReference>
<proteinExistence type="predicted"/>
<dbReference type="Proteomes" id="UP001519460">
    <property type="component" value="Unassembled WGS sequence"/>
</dbReference>
<protein>
    <submittedName>
        <fullName evidence="1">Uncharacterized protein</fullName>
    </submittedName>
</protein>
<name>A0ABD0JCF3_9CAEN</name>
<gene>
    <name evidence="1" type="ORF">BaRGS_00036429</name>
</gene>
<keyword evidence="2" id="KW-1185">Reference proteome</keyword>
<reference evidence="1 2" key="1">
    <citation type="journal article" date="2023" name="Sci. Data">
        <title>Genome assembly of the Korean intertidal mud-creeper Batillaria attramentaria.</title>
        <authorList>
            <person name="Patra A.K."/>
            <person name="Ho P.T."/>
            <person name="Jun S."/>
            <person name="Lee S.J."/>
            <person name="Kim Y."/>
            <person name="Won Y.J."/>
        </authorList>
    </citation>
    <scope>NUCLEOTIDE SEQUENCE [LARGE SCALE GENOMIC DNA]</scope>
    <source>
        <strain evidence="1">Wonlab-2016</strain>
    </source>
</reference>